<dbReference type="PANTHER" id="PTHR43156:SF2">
    <property type="entry name" value="STAGE II SPORULATION PROTEIN E"/>
    <property type="match status" value="1"/>
</dbReference>
<organism evidence="4 5">
    <name type="scientific">Rhodothermus profundi</name>
    <dbReference type="NCBI Taxonomy" id="633813"/>
    <lineage>
        <taxon>Bacteria</taxon>
        <taxon>Pseudomonadati</taxon>
        <taxon>Rhodothermota</taxon>
        <taxon>Rhodothermia</taxon>
        <taxon>Rhodothermales</taxon>
        <taxon>Rhodothermaceae</taxon>
        <taxon>Rhodothermus</taxon>
    </lineage>
</organism>
<reference evidence="5" key="1">
    <citation type="submission" date="2016-11" db="EMBL/GenBank/DDBJ databases">
        <authorList>
            <person name="Varghese N."/>
            <person name="Submissions S."/>
        </authorList>
    </citation>
    <scope>NUCLEOTIDE SEQUENCE [LARGE SCALE GENOMIC DNA]</scope>
    <source>
        <strain evidence="5">DSM 22212</strain>
    </source>
</reference>
<dbReference type="GO" id="GO:0016791">
    <property type="term" value="F:phosphatase activity"/>
    <property type="evidence" value="ECO:0007669"/>
    <property type="project" value="TreeGrafter"/>
</dbReference>
<dbReference type="InterPro" id="IPR036457">
    <property type="entry name" value="PPM-type-like_dom_sf"/>
</dbReference>
<evidence type="ECO:0000313" key="4">
    <source>
        <dbReference type="EMBL" id="SHK55067.1"/>
    </source>
</evidence>
<feature type="transmembrane region" description="Helical" evidence="2">
    <location>
        <begin position="499"/>
        <end position="517"/>
    </location>
</feature>
<feature type="transmembrane region" description="Helical" evidence="2">
    <location>
        <begin position="397"/>
        <end position="424"/>
    </location>
</feature>
<gene>
    <name evidence="4" type="ORF">SAMN04488087_1350</name>
</gene>
<evidence type="ECO:0000259" key="3">
    <source>
        <dbReference type="SMART" id="SM00331"/>
    </source>
</evidence>
<keyword evidence="2" id="KW-1133">Transmembrane helix</keyword>
<accession>A0A1M6TDJ1</accession>
<evidence type="ECO:0000256" key="2">
    <source>
        <dbReference type="SAM" id="Phobius"/>
    </source>
</evidence>
<name>A0A1M6TDJ1_9BACT</name>
<dbReference type="Proteomes" id="UP000185812">
    <property type="component" value="Unassembled WGS sequence"/>
</dbReference>
<dbReference type="InterPro" id="IPR001932">
    <property type="entry name" value="PPM-type_phosphatase-like_dom"/>
</dbReference>
<feature type="transmembrane region" description="Helical" evidence="2">
    <location>
        <begin position="553"/>
        <end position="570"/>
    </location>
</feature>
<keyword evidence="2" id="KW-0812">Transmembrane</keyword>
<dbReference type="SMART" id="SM00331">
    <property type="entry name" value="PP2C_SIG"/>
    <property type="match status" value="1"/>
</dbReference>
<feature type="transmembrane region" description="Helical" evidence="2">
    <location>
        <begin position="444"/>
        <end position="465"/>
    </location>
</feature>
<feature type="transmembrane region" description="Helical" evidence="2">
    <location>
        <begin position="315"/>
        <end position="336"/>
    </location>
</feature>
<dbReference type="InterPro" id="IPR052016">
    <property type="entry name" value="Bact_Sigma-Reg"/>
</dbReference>
<feature type="transmembrane region" description="Helical" evidence="2">
    <location>
        <begin position="522"/>
        <end position="541"/>
    </location>
</feature>
<evidence type="ECO:0000313" key="5">
    <source>
        <dbReference type="Proteomes" id="UP000185812"/>
    </source>
</evidence>
<feature type="transmembrane region" description="Helical" evidence="2">
    <location>
        <begin position="284"/>
        <end position="303"/>
    </location>
</feature>
<feature type="transmembrane region" description="Helical" evidence="2">
    <location>
        <begin position="12"/>
        <end position="29"/>
    </location>
</feature>
<feature type="transmembrane region" description="Helical" evidence="2">
    <location>
        <begin position="342"/>
        <end position="367"/>
    </location>
</feature>
<dbReference type="STRING" id="633813.SAMN04488087_1350"/>
<feature type="transmembrane region" description="Helical" evidence="2">
    <location>
        <begin position="474"/>
        <end position="493"/>
    </location>
</feature>
<keyword evidence="1" id="KW-0378">Hydrolase</keyword>
<dbReference type="SUPFAM" id="SSF81606">
    <property type="entry name" value="PP2C-like"/>
    <property type="match status" value="1"/>
</dbReference>
<proteinExistence type="predicted"/>
<dbReference type="EMBL" id="FRAU01000004">
    <property type="protein sequence ID" value="SHK55067.1"/>
    <property type="molecule type" value="Genomic_DNA"/>
</dbReference>
<dbReference type="Pfam" id="PF07228">
    <property type="entry name" value="SpoIIE"/>
    <property type="match status" value="1"/>
</dbReference>
<dbReference type="OrthoDB" id="9763484at2"/>
<keyword evidence="2" id="KW-0472">Membrane</keyword>
<dbReference type="PANTHER" id="PTHR43156">
    <property type="entry name" value="STAGE II SPORULATION PROTEIN E-RELATED"/>
    <property type="match status" value="1"/>
</dbReference>
<dbReference type="Gene3D" id="3.60.40.10">
    <property type="entry name" value="PPM-type phosphatase domain"/>
    <property type="match status" value="1"/>
</dbReference>
<keyword evidence="5" id="KW-1185">Reference proteome</keyword>
<feature type="domain" description="PPM-type phosphatase" evidence="3">
    <location>
        <begin position="618"/>
        <end position="841"/>
    </location>
</feature>
<sequence length="845" mass="92390">MTQQGLEKADWRLALAGLIGLVLGVWLLPRQHPDSVLGRVLSAEDARHQAIQFLQRRGYRADTTQAVATLRRATDLLHRWQERWGRPALVQQLNAMPWLPAYRWVVYRPAHEADGQSWQVVLAGDGTIWAFRGPEEASGADPDALSAAGIEATAFDPSAFKEAGWSDTSSSEMPAQPGPAAAVALARYHLHHTIGAALALQPDSVGLLATAGPSRQALVRFRGQAPTGDTVTVEVVVSVTGQLRSLEVQWAGLRMPEAVPFGEGTSPRSDAGFTVHEIQELLTVLTYVLLGIWLLVVFLRRLHRRLLDTQGPLRDAVVGGLAFAMATLAAALPGLMQIPNPWVRGMILLFSALIVGVFSAVTVFLAGSTSDALARDRWPEKLAALTLLRRGQIRNMVVGAALLRGIALGGMLLGITAVLLWLWPRAALRLEANAWTMPWPGGQAVVWLGSSVWLGMLLTYVILAVGSWLPWRDFVRSVGMLTLLLLLVSVSTVELEQMALELGLHALWGVVLGWAFWRYEPVCCGVGVVTAWLLWQSASGWMGWGGPFMGDAWLVWGVLGFGAALGLVGLRSQRSEKELPRYIPAYLKELARQERLERELEIARQAQASLLPRALPEVPGVTMAALCQPAYEVGGDYYDVFALPDGRLAVVVGDVSGKGIQAAFFMTLIKGHVRALSLSVRDPVRILAHLNQLFREQAPRGVFVTMIYGVLDPRARTFTMARAGHPPVLHYQALKDRVQCHRPPGMGIGLASTSWFQATIEGCTLHLEPGDRILLYTDGLPEIAGAPAERWGTERLQQWLIQSSRQQQTPEQALASLHSQLQQFAQTRELADDLTAILLEINANP</sequence>
<protein>
    <submittedName>
        <fullName evidence="4">Stage II sporulation protein E (SpoIIE)</fullName>
    </submittedName>
</protein>
<dbReference type="RefSeq" id="WP_072715218.1">
    <property type="nucleotide sequence ID" value="NZ_FRAU01000004.1"/>
</dbReference>
<dbReference type="AlphaFoldDB" id="A0A1M6TDJ1"/>
<evidence type="ECO:0000256" key="1">
    <source>
        <dbReference type="ARBA" id="ARBA00022801"/>
    </source>
</evidence>